<keyword evidence="1" id="KW-0472">Membrane</keyword>
<dbReference type="PANTHER" id="PTHR38457">
    <property type="entry name" value="REGULATOR ABRB-RELATED"/>
    <property type="match status" value="1"/>
</dbReference>
<dbReference type="GO" id="GO:0010468">
    <property type="term" value="P:regulation of gene expression"/>
    <property type="evidence" value="ECO:0007669"/>
    <property type="project" value="InterPro"/>
</dbReference>
<evidence type="ECO:0000256" key="1">
    <source>
        <dbReference type="SAM" id="Phobius"/>
    </source>
</evidence>
<feature type="transmembrane region" description="Helical" evidence="1">
    <location>
        <begin position="241"/>
        <end position="262"/>
    </location>
</feature>
<accession>A0A1N7N6Y5</accession>
<dbReference type="InterPro" id="IPR007820">
    <property type="entry name" value="AbrB_fam"/>
</dbReference>
<dbReference type="PANTHER" id="PTHR38457:SF1">
    <property type="entry name" value="REGULATOR ABRB-RELATED"/>
    <property type="match status" value="1"/>
</dbReference>
<keyword evidence="3" id="KW-1185">Reference proteome</keyword>
<keyword evidence="1" id="KW-1133">Transmembrane helix</keyword>
<feature type="transmembrane region" description="Helical" evidence="1">
    <location>
        <begin position="268"/>
        <end position="290"/>
    </location>
</feature>
<keyword evidence="1" id="KW-0812">Transmembrane</keyword>
<dbReference type="PIRSF" id="PIRSF038991">
    <property type="entry name" value="Protein_AbrB"/>
    <property type="match status" value="1"/>
</dbReference>
<feature type="transmembrane region" description="Helical" evidence="1">
    <location>
        <begin position="149"/>
        <end position="173"/>
    </location>
</feature>
<gene>
    <name evidence="2" type="ORF">SAMN05421774_103158</name>
</gene>
<evidence type="ECO:0008006" key="4">
    <source>
        <dbReference type="Google" id="ProtNLM"/>
    </source>
</evidence>
<dbReference type="GO" id="GO:0016020">
    <property type="term" value="C:membrane"/>
    <property type="evidence" value="ECO:0007669"/>
    <property type="project" value="InterPro"/>
</dbReference>
<dbReference type="Proteomes" id="UP000186141">
    <property type="component" value="Unassembled WGS sequence"/>
</dbReference>
<dbReference type="STRING" id="1086013.SAMN05421774_103158"/>
<feature type="transmembrane region" description="Helical" evidence="1">
    <location>
        <begin position="93"/>
        <end position="114"/>
    </location>
</feature>
<protein>
    <recommendedName>
        <fullName evidence="4">Aminopeptidase</fullName>
    </recommendedName>
</protein>
<evidence type="ECO:0000313" key="2">
    <source>
        <dbReference type="EMBL" id="SIS93929.1"/>
    </source>
</evidence>
<dbReference type="Pfam" id="PF05145">
    <property type="entry name" value="AbrB"/>
    <property type="match status" value="1"/>
</dbReference>
<dbReference type="AlphaFoldDB" id="A0A1N7N6Y5"/>
<sequence length="356" mass="36444">MPLLPAPRSLVPDQMSRRMATLALALLGAGVFHLLGLPLPFLFGPMAACLIAALAGAPLKGMGTISTLARTILGVAVGASITPEVVGRIPQMAGSVALVPVYVVIIGLVGVPFFRRLGYDPVTAWYAAMPGGLQDMVLFGKEAGGDARALALIHATRVLIIVTLAPIILTGLYGSSLTGALGAPVRDLPVIELALMAGAAVIGWKVAERIGLFGASILGPMILTAALSLGGLIHSRPPAEAILLAQLFIGLGIGVQYVGVTLRELRSFILSGLAFVAVLAVLAAIFTEIVTLTGLAQPVEGFLAFAPGGQAEMTVLALVAGADLGFVILHHLTRIVVVILGAPVAARLLGIKRPEG</sequence>
<dbReference type="EMBL" id="FTOT01000003">
    <property type="protein sequence ID" value="SIS93929.1"/>
    <property type="molecule type" value="Genomic_DNA"/>
</dbReference>
<reference evidence="2 3" key="1">
    <citation type="submission" date="2017-01" db="EMBL/GenBank/DDBJ databases">
        <authorList>
            <person name="Mah S.A."/>
            <person name="Swanson W.J."/>
            <person name="Moy G.W."/>
            <person name="Vacquier V.D."/>
        </authorList>
    </citation>
    <scope>NUCLEOTIDE SEQUENCE [LARGE SCALE GENOMIC DNA]</scope>
    <source>
        <strain evidence="2 3">DSM 26375</strain>
    </source>
</reference>
<evidence type="ECO:0000313" key="3">
    <source>
        <dbReference type="Proteomes" id="UP000186141"/>
    </source>
</evidence>
<proteinExistence type="predicted"/>
<organism evidence="2 3">
    <name type="scientific">Gemmobacter megaterium</name>
    <dbReference type="NCBI Taxonomy" id="1086013"/>
    <lineage>
        <taxon>Bacteria</taxon>
        <taxon>Pseudomonadati</taxon>
        <taxon>Pseudomonadota</taxon>
        <taxon>Alphaproteobacteria</taxon>
        <taxon>Rhodobacterales</taxon>
        <taxon>Paracoccaceae</taxon>
        <taxon>Gemmobacter</taxon>
    </lineage>
</organism>
<feature type="transmembrane region" description="Helical" evidence="1">
    <location>
        <begin position="210"/>
        <end position="229"/>
    </location>
</feature>
<name>A0A1N7N6Y5_9RHOB</name>
<feature type="transmembrane region" description="Helical" evidence="1">
    <location>
        <begin position="185"/>
        <end position="204"/>
    </location>
</feature>
<feature type="transmembrane region" description="Helical" evidence="1">
    <location>
        <begin position="328"/>
        <end position="350"/>
    </location>
</feature>